<evidence type="ECO:0000256" key="4">
    <source>
        <dbReference type="ARBA" id="ARBA00023136"/>
    </source>
</evidence>
<accession>A0ABQ7HX83</accession>
<proteinExistence type="predicted"/>
<organism evidence="7 8">
    <name type="scientific">Astathelohania contejeani</name>
    <dbReference type="NCBI Taxonomy" id="164912"/>
    <lineage>
        <taxon>Eukaryota</taxon>
        <taxon>Fungi</taxon>
        <taxon>Fungi incertae sedis</taxon>
        <taxon>Microsporidia</taxon>
        <taxon>Astathelohaniidae</taxon>
        <taxon>Astathelohania</taxon>
    </lineage>
</organism>
<reference evidence="7 8" key="1">
    <citation type="submission" date="2019-01" db="EMBL/GenBank/DDBJ databases">
        <title>Genomes sequencing and comparative genomics of infectious freshwater microsporidia, Cucumispora dikerogammari and Thelohania contejeani.</title>
        <authorList>
            <person name="Cormier A."/>
            <person name="Giraud I."/>
            <person name="Wattier R."/>
            <person name="Teixeira M."/>
            <person name="Grandjean F."/>
            <person name="Rigaud T."/>
            <person name="Cordaux R."/>
        </authorList>
    </citation>
    <scope>NUCLEOTIDE SEQUENCE [LARGE SCALE GENOMIC DNA]</scope>
    <source>
        <strain evidence="7">T1</strain>
        <tissue evidence="7">Spores</tissue>
    </source>
</reference>
<dbReference type="EMBL" id="SBIQ01000194">
    <property type="protein sequence ID" value="KAF7682723.1"/>
    <property type="molecule type" value="Genomic_DNA"/>
</dbReference>
<evidence type="ECO:0000256" key="3">
    <source>
        <dbReference type="ARBA" id="ARBA00022989"/>
    </source>
</evidence>
<keyword evidence="4 5" id="KW-0472">Membrane</keyword>
<evidence type="ECO:0000313" key="8">
    <source>
        <dbReference type="Proteomes" id="UP001516464"/>
    </source>
</evidence>
<evidence type="ECO:0000259" key="6">
    <source>
        <dbReference type="Pfam" id="PF00137"/>
    </source>
</evidence>
<dbReference type="Proteomes" id="UP001516464">
    <property type="component" value="Unassembled WGS sequence"/>
</dbReference>
<keyword evidence="2 5" id="KW-0812">Transmembrane</keyword>
<evidence type="ECO:0000313" key="7">
    <source>
        <dbReference type="EMBL" id="KAF7682723.1"/>
    </source>
</evidence>
<evidence type="ECO:0000256" key="2">
    <source>
        <dbReference type="ARBA" id="ARBA00022692"/>
    </source>
</evidence>
<dbReference type="Gene3D" id="1.20.120.610">
    <property type="entry name" value="lithium bound rotor ring of v- atpase"/>
    <property type="match status" value="1"/>
</dbReference>
<keyword evidence="8" id="KW-1185">Reference proteome</keyword>
<feature type="transmembrane region" description="Helical" evidence="5">
    <location>
        <begin position="12"/>
        <end position="32"/>
    </location>
</feature>
<feature type="domain" description="V-ATPase proteolipid subunit C-like" evidence="6">
    <location>
        <begin position="92"/>
        <end position="145"/>
    </location>
</feature>
<feature type="transmembrane region" description="Helical" evidence="5">
    <location>
        <begin position="52"/>
        <end position="71"/>
    </location>
</feature>
<dbReference type="InterPro" id="IPR035921">
    <property type="entry name" value="F/V-ATP_Csub_sf"/>
</dbReference>
<feature type="transmembrane region" description="Helical" evidence="5">
    <location>
        <begin position="92"/>
        <end position="114"/>
    </location>
</feature>
<gene>
    <name evidence="7" type="ORF">TCON_2061</name>
</gene>
<name>A0ABQ7HX83_9MICR</name>
<dbReference type="Pfam" id="PF00137">
    <property type="entry name" value="ATP-synt_C"/>
    <property type="match status" value="1"/>
</dbReference>
<sequence>MEFDNDFYYQLIKALALALGVIPAFIGVSWGITTLMPGACAAAEIKVMMGTTLFPLCFVSASVIFSLLLFFKERSTTINSYEDAFKMLTRCAISGVGSFCAAMGVGGVTRHTMITKVQQKNFGSQFLMTMVFPELVGLMGFVILFA</sequence>
<dbReference type="InterPro" id="IPR002379">
    <property type="entry name" value="ATPase_proteolipid_c-like_dom"/>
</dbReference>
<comment type="caution">
    <text evidence="7">The sequence shown here is derived from an EMBL/GenBank/DDBJ whole genome shotgun (WGS) entry which is preliminary data.</text>
</comment>
<protein>
    <recommendedName>
        <fullName evidence="6">V-ATPase proteolipid subunit C-like domain-containing protein</fullName>
    </recommendedName>
</protein>
<evidence type="ECO:0000256" key="1">
    <source>
        <dbReference type="ARBA" id="ARBA00004141"/>
    </source>
</evidence>
<comment type="subcellular location">
    <subcellularLocation>
        <location evidence="1">Membrane</location>
        <topology evidence="1">Multi-pass membrane protein</topology>
    </subcellularLocation>
</comment>
<feature type="transmembrane region" description="Helical" evidence="5">
    <location>
        <begin position="126"/>
        <end position="145"/>
    </location>
</feature>
<dbReference type="SUPFAM" id="SSF81333">
    <property type="entry name" value="F1F0 ATP synthase subunit C"/>
    <property type="match status" value="1"/>
</dbReference>
<keyword evidence="3 5" id="KW-1133">Transmembrane helix</keyword>
<evidence type="ECO:0000256" key="5">
    <source>
        <dbReference type="SAM" id="Phobius"/>
    </source>
</evidence>